<organism evidence="1 2">
    <name type="scientific">Cetraspora pellucida</name>
    <dbReference type="NCBI Taxonomy" id="1433469"/>
    <lineage>
        <taxon>Eukaryota</taxon>
        <taxon>Fungi</taxon>
        <taxon>Fungi incertae sedis</taxon>
        <taxon>Mucoromycota</taxon>
        <taxon>Glomeromycotina</taxon>
        <taxon>Glomeromycetes</taxon>
        <taxon>Diversisporales</taxon>
        <taxon>Gigasporaceae</taxon>
        <taxon>Cetraspora</taxon>
    </lineage>
</organism>
<dbReference type="Proteomes" id="UP000789366">
    <property type="component" value="Unassembled WGS sequence"/>
</dbReference>
<keyword evidence="2" id="KW-1185">Reference proteome</keyword>
<name>A0ACA9M140_9GLOM</name>
<feature type="non-terminal residue" evidence="1">
    <location>
        <position position="1"/>
    </location>
</feature>
<reference evidence="1" key="1">
    <citation type="submission" date="2021-06" db="EMBL/GenBank/DDBJ databases">
        <authorList>
            <person name="Kallberg Y."/>
            <person name="Tangrot J."/>
            <person name="Rosling A."/>
        </authorList>
    </citation>
    <scope>NUCLEOTIDE SEQUENCE</scope>
    <source>
        <strain evidence="1">28 12/20/2015</strain>
    </source>
</reference>
<dbReference type="EMBL" id="CAJVPW010005821">
    <property type="protein sequence ID" value="CAG8560893.1"/>
    <property type="molecule type" value="Genomic_DNA"/>
</dbReference>
<comment type="caution">
    <text evidence="1">The sequence shown here is derived from an EMBL/GenBank/DDBJ whole genome shotgun (WGS) entry which is preliminary data.</text>
</comment>
<protein>
    <submittedName>
        <fullName evidence="1">9716_t:CDS:1</fullName>
    </submittedName>
</protein>
<accession>A0ACA9M140</accession>
<evidence type="ECO:0000313" key="2">
    <source>
        <dbReference type="Proteomes" id="UP000789366"/>
    </source>
</evidence>
<evidence type="ECO:0000313" key="1">
    <source>
        <dbReference type="EMBL" id="CAG8560893.1"/>
    </source>
</evidence>
<gene>
    <name evidence="1" type="ORF">SPELUC_LOCUS5598</name>
</gene>
<sequence>VEEFADEIENSFGTDHNDLAIDSFCGLIKMELDFIKKHGDTTLAKKDMDNWWEEAKEKAKNDSEQNPEQYPEKILEKNPAKKNETNQEVDEIKIDGKNSNDEEGVDQYGDDSAV</sequence>
<proteinExistence type="predicted"/>